<dbReference type="NCBIfam" id="NF003740">
    <property type="entry name" value="PRK05337.1"/>
    <property type="match status" value="1"/>
</dbReference>
<dbReference type="GO" id="GO:0004563">
    <property type="term" value="F:beta-N-acetylhexosaminidase activity"/>
    <property type="evidence" value="ECO:0007669"/>
    <property type="project" value="UniProtKB-EC"/>
</dbReference>
<proteinExistence type="inferred from homology"/>
<dbReference type="InterPro" id="IPR050226">
    <property type="entry name" value="NagZ_Beta-hexosaminidase"/>
</dbReference>
<dbReference type="EMBL" id="LIAV01000235">
    <property type="protein sequence ID" value="KRO39185.1"/>
    <property type="molecule type" value="Genomic_DNA"/>
</dbReference>
<reference evidence="8" key="1">
    <citation type="submission" date="2015-10" db="EMBL/GenBank/DDBJ databases">
        <title>Metagenome-Assembled Genomes uncover a global brackish microbiome.</title>
        <authorList>
            <person name="Hugerth L.W."/>
            <person name="Larsson J."/>
            <person name="Alneberg J."/>
            <person name="Lindh M.V."/>
            <person name="Legrand C."/>
            <person name="Pinhassi J."/>
            <person name="Andersson A."/>
        </authorList>
    </citation>
    <scope>NUCLEOTIDE SEQUENCE [LARGE SCALE GENOMIC DNA]</scope>
</reference>
<accession>A0A0R2PMQ4</accession>
<keyword evidence="5" id="KW-0326">Glycosidase</keyword>
<comment type="similarity">
    <text evidence="2">Belongs to the glycosyl hydrolase 3 family.</text>
</comment>
<protein>
    <recommendedName>
        <fullName evidence="3">beta-N-acetylhexosaminidase</fullName>
        <ecNumber evidence="3">3.2.1.52</ecNumber>
    </recommendedName>
</protein>
<dbReference type="Gene3D" id="3.20.20.300">
    <property type="entry name" value="Glycoside hydrolase, family 3, N-terminal domain"/>
    <property type="match status" value="1"/>
</dbReference>
<evidence type="ECO:0000259" key="6">
    <source>
        <dbReference type="Pfam" id="PF00933"/>
    </source>
</evidence>
<sequence>MLDLDSHSLTDEEKHILQNPQVGGVILFSRNIFSSNQVISLCQEIKDINPCLLIAVDQEGGRIQRLAEGYTSLPSMQRLGQYVSQNRKAGIELANHLGWLMASEVIASGLDISFAPVLDLDHETSSIIGDRSLGEIPDEVIAIASAYIAGMNEAGMQAIGKHFPGHGGIQADTHLSYSEDHRSLAELEQHDLLPFSLLQNKLGGIMTAHVSFPEIDSDIPTFSKFWLQEILRQKIEFTGVIFSDDLTMKGTDFLGDIVIKTRQALQSGCTMVLICNDRTGANQALDFMLKNNISQSARLPLLKASKTVSWEDLASDPRRHHILDEIDNLNLKAL</sequence>
<name>A0A0R2PMQ4_9GAMM</name>
<evidence type="ECO:0000256" key="1">
    <source>
        <dbReference type="ARBA" id="ARBA00001231"/>
    </source>
</evidence>
<dbReference type="InterPro" id="IPR001764">
    <property type="entry name" value="Glyco_hydro_3_N"/>
</dbReference>
<dbReference type="PANTHER" id="PTHR30480">
    <property type="entry name" value="BETA-HEXOSAMINIDASE-RELATED"/>
    <property type="match status" value="1"/>
</dbReference>
<gene>
    <name evidence="7" type="ORF">ABR63_02820</name>
</gene>
<dbReference type="EC" id="3.2.1.52" evidence="3"/>
<evidence type="ECO:0000256" key="5">
    <source>
        <dbReference type="ARBA" id="ARBA00023295"/>
    </source>
</evidence>
<dbReference type="InterPro" id="IPR036962">
    <property type="entry name" value="Glyco_hydro_3_N_sf"/>
</dbReference>
<evidence type="ECO:0000313" key="7">
    <source>
        <dbReference type="EMBL" id="KRO39185.1"/>
    </source>
</evidence>
<evidence type="ECO:0000256" key="4">
    <source>
        <dbReference type="ARBA" id="ARBA00022801"/>
    </source>
</evidence>
<dbReference type="InterPro" id="IPR019800">
    <property type="entry name" value="Glyco_hydro_3_AS"/>
</dbReference>
<dbReference type="SUPFAM" id="SSF51445">
    <property type="entry name" value="(Trans)glycosidases"/>
    <property type="match status" value="1"/>
</dbReference>
<dbReference type="Proteomes" id="UP000050874">
    <property type="component" value="Unassembled WGS sequence"/>
</dbReference>
<feature type="domain" description="Glycoside hydrolase family 3 N-terminal" evidence="6">
    <location>
        <begin position="9"/>
        <end position="294"/>
    </location>
</feature>
<dbReference type="AlphaFoldDB" id="A0A0R2PMQ4"/>
<organism evidence="7 8">
    <name type="scientific">SAR86 cluster bacterium BACL1 MAG-120920-bin57</name>
    <dbReference type="NCBI Taxonomy" id="1655571"/>
    <lineage>
        <taxon>Bacteria</taxon>
        <taxon>Pseudomonadati</taxon>
        <taxon>Pseudomonadota</taxon>
        <taxon>Gammaproteobacteria</taxon>
        <taxon>SAR86 cluster</taxon>
    </lineage>
</organism>
<dbReference type="Pfam" id="PF00933">
    <property type="entry name" value="Glyco_hydro_3"/>
    <property type="match status" value="1"/>
</dbReference>
<comment type="caution">
    <text evidence="7">The sequence shown here is derived from an EMBL/GenBank/DDBJ whole genome shotgun (WGS) entry which is preliminary data.</text>
</comment>
<dbReference type="GO" id="GO:0009254">
    <property type="term" value="P:peptidoglycan turnover"/>
    <property type="evidence" value="ECO:0007669"/>
    <property type="project" value="TreeGrafter"/>
</dbReference>
<comment type="catalytic activity">
    <reaction evidence="1">
        <text>Hydrolysis of terminal non-reducing N-acetyl-D-hexosamine residues in N-acetyl-beta-D-hexosaminides.</text>
        <dbReference type="EC" id="3.2.1.52"/>
    </reaction>
</comment>
<dbReference type="PANTHER" id="PTHR30480:SF13">
    <property type="entry name" value="BETA-HEXOSAMINIDASE"/>
    <property type="match status" value="1"/>
</dbReference>
<keyword evidence="4" id="KW-0378">Hydrolase</keyword>
<evidence type="ECO:0000256" key="3">
    <source>
        <dbReference type="ARBA" id="ARBA00012663"/>
    </source>
</evidence>
<dbReference type="GO" id="GO:0005975">
    <property type="term" value="P:carbohydrate metabolic process"/>
    <property type="evidence" value="ECO:0007669"/>
    <property type="project" value="InterPro"/>
</dbReference>
<dbReference type="PROSITE" id="PS00775">
    <property type="entry name" value="GLYCOSYL_HYDROL_F3"/>
    <property type="match status" value="1"/>
</dbReference>
<dbReference type="InterPro" id="IPR017853">
    <property type="entry name" value="GH"/>
</dbReference>
<evidence type="ECO:0000256" key="2">
    <source>
        <dbReference type="ARBA" id="ARBA00005336"/>
    </source>
</evidence>
<evidence type="ECO:0000313" key="8">
    <source>
        <dbReference type="Proteomes" id="UP000050874"/>
    </source>
</evidence>